<name>A0ACC0CB10_CATRO</name>
<dbReference type="Proteomes" id="UP001060085">
    <property type="component" value="Linkage Group LG01"/>
</dbReference>
<sequence>MIFTDTWCSSGKLLRDDTLLQTAGGLDGVKKIKKFNPCPEMSNSTCDWEELEEIQLSQGRWYATNKILPDGFVIIIGGSASLSCGGGYVSYNCSGNWSSGGGVAIFLMRMNPEMIRLHQWLRVS</sequence>
<comment type="caution">
    <text evidence="1">The sequence shown here is derived from an EMBL/GenBank/DDBJ whole genome shotgun (WGS) entry which is preliminary data.</text>
</comment>
<reference evidence="2" key="1">
    <citation type="journal article" date="2023" name="Nat. Plants">
        <title>Single-cell RNA sequencing provides a high-resolution roadmap for understanding the multicellular compartmentation of specialized metabolism.</title>
        <authorList>
            <person name="Sun S."/>
            <person name="Shen X."/>
            <person name="Li Y."/>
            <person name="Li Y."/>
            <person name="Wang S."/>
            <person name="Li R."/>
            <person name="Zhang H."/>
            <person name="Shen G."/>
            <person name="Guo B."/>
            <person name="Wei J."/>
            <person name="Xu J."/>
            <person name="St-Pierre B."/>
            <person name="Chen S."/>
            <person name="Sun C."/>
        </authorList>
    </citation>
    <scope>NUCLEOTIDE SEQUENCE [LARGE SCALE GENOMIC DNA]</scope>
</reference>
<keyword evidence="2" id="KW-1185">Reference proteome</keyword>
<accession>A0ACC0CB10</accession>
<evidence type="ECO:0000313" key="1">
    <source>
        <dbReference type="EMBL" id="KAI5682132.1"/>
    </source>
</evidence>
<evidence type="ECO:0000313" key="2">
    <source>
        <dbReference type="Proteomes" id="UP001060085"/>
    </source>
</evidence>
<gene>
    <name evidence="1" type="ORF">M9H77_03360</name>
</gene>
<dbReference type="EMBL" id="CM044701">
    <property type="protein sequence ID" value="KAI5682132.1"/>
    <property type="molecule type" value="Genomic_DNA"/>
</dbReference>
<protein>
    <submittedName>
        <fullName evidence="1">Uncharacterized protein</fullName>
    </submittedName>
</protein>
<proteinExistence type="predicted"/>
<organism evidence="1 2">
    <name type="scientific">Catharanthus roseus</name>
    <name type="common">Madagascar periwinkle</name>
    <name type="synonym">Vinca rosea</name>
    <dbReference type="NCBI Taxonomy" id="4058"/>
    <lineage>
        <taxon>Eukaryota</taxon>
        <taxon>Viridiplantae</taxon>
        <taxon>Streptophyta</taxon>
        <taxon>Embryophyta</taxon>
        <taxon>Tracheophyta</taxon>
        <taxon>Spermatophyta</taxon>
        <taxon>Magnoliopsida</taxon>
        <taxon>eudicotyledons</taxon>
        <taxon>Gunneridae</taxon>
        <taxon>Pentapetalae</taxon>
        <taxon>asterids</taxon>
        <taxon>lamiids</taxon>
        <taxon>Gentianales</taxon>
        <taxon>Apocynaceae</taxon>
        <taxon>Rauvolfioideae</taxon>
        <taxon>Vinceae</taxon>
        <taxon>Catharanthinae</taxon>
        <taxon>Catharanthus</taxon>
    </lineage>
</organism>